<protein>
    <recommendedName>
        <fullName evidence="9">Cationic amino acid transporter C-terminal domain-containing protein</fullName>
    </recommendedName>
</protein>
<evidence type="ECO:0000256" key="1">
    <source>
        <dbReference type="ARBA" id="ARBA00004141"/>
    </source>
</evidence>
<feature type="transmembrane region" description="Helical" evidence="6">
    <location>
        <begin position="242"/>
        <end position="261"/>
    </location>
</feature>
<dbReference type="PIRSF" id="PIRSF006060">
    <property type="entry name" value="AA_transporter"/>
    <property type="match status" value="1"/>
</dbReference>
<keyword evidence="4 6" id="KW-1133">Transmembrane helix</keyword>
<feature type="transmembrane region" description="Helical" evidence="6">
    <location>
        <begin position="463"/>
        <end position="481"/>
    </location>
</feature>
<feature type="transmembrane region" description="Helical" evidence="6">
    <location>
        <begin position="378"/>
        <end position="401"/>
    </location>
</feature>
<feature type="transmembrane region" description="Helical" evidence="6">
    <location>
        <begin position="282"/>
        <end position="304"/>
    </location>
</feature>
<organism evidence="7 8">
    <name type="scientific">Smittium megazygosporum</name>
    <dbReference type="NCBI Taxonomy" id="133381"/>
    <lineage>
        <taxon>Eukaryota</taxon>
        <taxon>Fungi</taxon>
        <taxon>Fungi incertae sedis</taxon>
        <taxon>Zoopagomycota</taxon>
        <taxon>Kickxellomycotina</taxon>
        <taxon>Harpellomycetes</taxon>
        <taxon>Harpellales</taxon>
        <taxon>Legeriomycetaceae</taxon>
        <taxon>Smittium</taxon>
    </lineage>
</organism>
<dbReference type="OrthoDB" id="5982228at2759"/>
<evidence type="ECO:0000256" key="6">
    <source>
        <dbReference type="SAM" id="Phobius"/>
    </source>
</evidence>
<dbReference type="PANTHER" id="PTHR43243">
    <property type="entry name" value="INNER MEMBRANE TRANSPORTER YGJI-RELATED"/>
    <property type="match status" value="1"/>
</dbReference>
<evidence type="ECO:0000256" key="4">
    <source>
        <dbReference type="ARBA" id="ARBA00022989"/>
    </source>
</evidence>
<dbReference type="InterPro" id="IPR002293">
    <property type="entry name" value="AA/rel_permease1"/>
</dbReference>
<feature type="transmembrane region" description="Helical" evidence="6">
    <location>
        <begin position="437"/>
        <end position="457"/>
    </location>
</feature>
<keyword evidence="2" id="KW-0813">Transport</keyword>
<dbReference type="AlphaFoldDB" id="A0A2T9Y329"/>
<evidence type="ECO:0000256" key="2">
    <source>
        <dbReference type="ARBA" id="ARBA00022448"/>
    </source>
</evidence>
<evidence type="ECO:0008006" key="9">
    <source>
        <dbReference type="Google" id="ProtNLM"/>
    </source>
</evidence>
<dbReference type="STRING" id="133381.A0A2T9Y329"/>
<dbReference type="PANTHER" id="PTHR43243:SF4">
    <property type="entry name" value="CATIONIC AMINO ACID TRANSPORTER 4"/>
    <property type="match status" value="1"/>
</dbReference>
<evidence type="ECO:0000313" key="7">
    <source>
        <dbReference type="EMBL" id="PVU86752.1"/>
    </source>
</evidence>
<dbReference type="Proteomes" id="UP000245609">
    <property type="component" value="Unassembled WGS sequence"/>
</dbReference>
<feature type="transmembrane region" description="Helical" evidence="6">
    <location>
        <begin position="69"/>
        <end position="90"/>
    </location>
</feature>
<proteinExistence type="predicted"/>
<feature type="transmembrane region" description="Helical" evidence="6">
    <location>
        <begin position="407"/>
        <end position="425"/>
    </location>
</feature>
<keyword evidence="8" id="KW-1185">Reference proteome</keyword>
<feature type="transmembrane region" description="Helical" evidence="6">
    <location>
        <begin position="324"/>
        <end position="345"/>
    </location>
</feature>
<feature type="transmembrane region" description="Helical" evidence="6">
    <location>
        <begin position="205"/>
        <end position="226"/>
    </location>
</feature>
<dbReference type="Pfam" id="PF13520">
    <property type="entry name" value="AA_permease_2"/>
    <property type="match status" value="1"/>
</dbReference>
<evidence type="ECO:0000256" key="5">
    <source>
        <dbReference type="ARBA" id="ARBA00023136"/>
    </source>
</evidence>
<dbReference type="GO" id="GO:0015171">
    <property type="term" value="F:amino acid transmembrane transporter activity"/>
    <property type="evidence" value="ECO:0007669"/>
    <property type="project" value="TreeGrafter"/>
</dbReference>
<name>A0A2T9Y329_9FUNG</name>
<sequence length="500" mass="54466">MSRFNFKPFFKKLGRRKSLEILQAKLKNSTLNRTLGVVDLISVGIGCTIGSGIFVLTGDVAKNIAGPSVIISFIISGISASLTAFSYAELSAIIPSAGAGYSFIYVALGEFLAWIGCCCAFLQYLVGSATIASGWASYFNHLLQNIFKVQLPYSISNPVVKVNPESGSLFFDSAAVINLPAVIVVFLMTMIMIKGIRESTLANNIIVIVKVASILFFIFSGIAYIQRKNYSPFIPEKNNSRFGAVGVFIGAQRLYMAYVGFDSVASTSQEAKNPKKDIPIGIIVSLFISTVLYVSVAAVLVGVQDYRNIDSTAISKIFSSFKNTLWIEIVINIGALSGLTSAVLVNLMVQSRVLMTVAEDKMLPSVFSRLHRKFKTPYWATIVSGSICILLSALLPTSILADLVSCGSLIVYSLVNISVIVLGRSRPDIERPYKVPFGPYIIPGLGALISLALLFMSENGTKIRVLVLLLLVSVFYFIYPMRKSDVENEKMEDTENNAKE</sequence>
<evidence type="ECO:0000313" key="8">
    <source>
        <dbReference type="Proteomes" id="UP000245609"/>
    </source>
</evidence>
<comment type="caution">
    <text evidence="7">The sequence shown here is derived from an EMBL/GenBank/DDBJ whole genome shotgun (WGS) entry which is preliminary data.</text>
</comment>
<dbReference type="GO" id="GO:0016020">
    <property type="term" value="C:membrane"/>
    <property type="evidence" value="ECO:0007669"/>
    <property type="project" value="UniProtKB-SubCell"/>
</dbReference>
<dbReference type="Gene3D" id="1.20.1740.10">
    <property type="entry name" value="Amino acid/polyamine transporter I"/>
    <property type="match status" value="1"/>
</dbReference>
<keyword evidence="5 6" id="KW-0472">Membrane</keyword>
<reference evidence="7 8" key="1">
    <citation type="journal article" date="2018" name="MBio">
        <title>Comparative Genomics Reveals the Core Gene Toolbox for the Fungus-Insect Symbiosis.</title>
        <authorList>
            <person name="Wang Y."/>
            <person name="Stata M."/>
            <person name="Wang W."/>
            <person name="Stajich J.E."/>
            <person name="White M.M."/>
            <person name="Moncalvo J.M."/>
        </authorList>
    </citation>
    <scope>NUCLEOTIDE SEQUENCE [LARGE SCALE GENOMIC DNA]</scope>
    <source>
        <strain evidence="7 8">SC-DP-2</strain>
    </source>
</reference>
<gene>
    <name evidence="7" type="ORF">BB560_006611</name>
</gene>
<dbReference type="EMBL" id="MBFS01003419">
    <property type="protein sequence ID" value="PVU86752.1"/>
    <property type="molecule type" value="Genomic_DNA"/>
</dbReference>
<feature type="transmembrane region" description="Helical" evidence="6">
    <location>
        <begin position="169"/>
        <end position="193"/>
    </location>
</feature>
<feature type="transmembrane region" description="Helical" evidence="6">
    <location>
        <begin position="35"/>
        <end position="57"/>
    </location>
</feature>
<keyword evidence="3 6" id="KW-0812">Transmembrane</keyword>
<evidence type="ECO:0000256" key="3">
    <source>
        <dbReference type="ARBA" id="ARBA00022692"/>
    </source>
</evidence>
<comment type="subcellular location">
    <subcellularLocation>
        <location evidence="1">Membrane</location>
        <topology evidence="1">Multi-pass membrane protein</topology>
    </subcellularLocation>
</comment>
<accession>A0A2T9Y329</accession>
<feature type="transmembrane region" description="Helical" evidence="6">
    <location>
        <begin position="102"/>
        <end position="126"/>
    </location>
</feature>